<feature type="compositionally biased region" description="Polar residues" evidence="1">
    <location>
        <begin position="430"/>
        <end position="442"/>
    </location>
</feature>
<proteinExistence type="predicted"/>
<feature type="compositionally biased region" description="Basic and acidic residues" evidence="1">
    <location>
        <begin position="189"/>
        <end position="198"/>
    </location>
</feature>
<evidence type="ECO:0000256" key="2">
    <source>
        <dbReference type="SAM" id="SignalP"/>
    </source>
</evidence>
<protein>
    <submittedName>
        <fullName evidence="3">Uncharacterized protein</fullName>
    </submittedName>
</protein>
<comment type="caution">
    <text evidence="3">The sequence shown here is derived from an EMBL/GenBank/DDBJ whole genome shotgun (WGS) entry which is preliminary data.</text>
</comment>
<dbReference type="Proteomes" id="UP001305779">
    <property type="component" value="Unassembled WGS sequence"/>
</dbReference>
<feature type="region of interest" description="Disordered" evidence="1">
    <location>
        <begin position="175"/>
        <end position="198"/>
    </location>
</feature>
<feature type="compositionally biased region" description="Basic and acidic residues" evidence="1">
    <location>
        <begin position="393"/>
        <end position="404"/>
    </location>
</feature>
<evidence type="ECO:0000313" key="4">
    <source>
        <dbReference type="Proteomes" id="UP001305779"/>
    </source>
</evidence>
<keyword evidence="4" id="KW-1185">Reference proteome</keyword>
<reference evidence="3 4" key="1">
    <citation type="journal article" date="2023" name="G3 (Bethesda)">
        <title>A chromosome-level genome assembly of Zasmidium syzygii isolated from banana leaves.</title>
        <authorList>
            <person name="van Westerhoven A.C."/>
            <person name="Mehrabi R."/>
            <person name="Talebi R."/>
            <person name="Steentjes M.B.F."/>
            <person name="Corcolon B."/>
            <person name="Chong P.A."/>
            <person name="Kema G.H.J."/>
            <person name="Seidl M.F."/>
        </authorList>
    </citation>
    <scope>NUCLEOTIDE SEQUENCE [LARGE SCALE GENOMIC DNA]</scope>
    <source>
        <strain evidence="3 4">P124</strain>
    </source>
</reference>
<dbReference type="EMBL" id="JAXOVC010000013">
    <property type="protein sequence ID" value="KAK4494863.1"/>
    <property type="molecule type" value="Genomic_DNA"/>
</dbReference>
<feature type="signal peptide" evidence="2">
    <location>
        <begin position="1"/>
        <end position="25"/>
    </location>
</feature>
<organism evidence="3 4">
    <name type="scientific">Zasmidium cellare</name>
    <name type="common">Wine cellar mold</name>
    <name type="synonym">Racodium cellare</name>
    <dbReference type="NCBI Taxonomy" id="395010"/>
    <lineage>
        <taxon>Eukaryota</taxon>
        <taxon>Fungi</taxon>
        <taxon>Dikarya</taxon>
        <taxon>Ascomycota</taxon>
        <taxon>Pezizomycotina</taxon>
        <taxon>Dothideomycetes</taxon>
        <taxon>Dothideomycetidae</taxon>
        <taxon>Mycosphaerellales</taxon>
        <taxon>Mycosphaerellaceae</taxon>
        <taxon>Zasmidium</taxon>
    </lineage>
</organism>
<sequence length="442" mass="50221">MPFTSRMSVVSMLWLSLLSAGKVFAALSFPAPPHGYSNQFHEVNHFSTLANIAGNCRGHFPAIDTAWQEMLSMIDAGRGAARKIAETQEEPIYSDDPNALKEYKNWLRITQPFHALYDVASLAELRWRAQKVIKVYDHLMTRNRVTTPQGPRFWVVCNDDWIVYKTSTFTDPRDIGTPNQGRFTIGDPDPNKPDRESYPEGAYYLPGVKPYLWWEEGYSQPNDEHPFCKPGVRVASLILQGVVIFCEEAFKAPNAPMQAMEGQIRPGDRIDQTQYKNTLPQNWFRELFWYCWNKDDEALDDTKPYSWAKTIDIANTDSKKIMDTAQAYIFYATAMYWDSFYWGHGVAAKSPEMEKEKEKGKKFQGLKDKFKSIAGKKGQSSTNPNGRRIVKKRGNDDNTSHGEDDAGVQTPGDLGCENCEAEPNEANLDFNGNDTQDINIMA</sequence>
<evidence type="ECO:0000256" key="1">
    <source>
        <dbReference type="SAM" id="MobiDB-lite"/>
    </source>
</evidence>
<accession>A0ABR0E127</accession>
<evidence type="ECO:0000313" key="3">
    <source>
        <dbReference type="EMBL" id="KAK4494863.1"/>
    </source>
</evidence>
<feature type="region of interest" description="Disordered" evidence="1">
    <location>
        <begin position="374"/>
        <end position="442"/>
    </location>
</feature>
<gene>
    <name evidence="3" type="ORF">PRZ48_014219</name>
</gene>
<keyword evidence="2" id="KW-0732">Signal</keyword>
<name>A0ABR0E127_ZASCE</name>
<feature type="chain" id="PRO_5045123947" evidence="2">
    <location>
        <begin position="26"/>
        <end position="442"/>
    </location>
</feature>